<keyword evidence="2" id="KW-1133">Transmembrane helix</keyword>
<reference evidence="3 4" key="1">
    <citation type="journal article" date="2015" name="Genome Announc.">
        <title>Complete Genome Sequencing of Stenotrophomonas acidaminiphila ZAC14D2_NAIMI4_2, a Multidrug-Resistant Strain Isolated from Sediments of a Polluted River in Mexico, Uncovers New Antibiotic Resistance Genes and a Novel Class-II Lasso Peptide Biosynthesis Gene Cluster.</title>
        <authorList>
            <person name="Vinuesa P."/>
            <person name="Ochoa-Sanchez L.E."/>
        </authorList>
    </citation>
    <scope>NUCLEOTIDE SEQUENCE [LARGE SCALE GENOMIC DNA]</scope>
    <source>
        <strain evidence="3 4">ZAC14D2_NAIMI4_2</strain>
    </source>
</reference>
<keyword evidence="2" id="KW-0472">Membrane</keyword>
<feature type="region of interest" description="Disordered" evidence="1">
    <location>
        <begin position="196"/>
        <end position="231"/>
    </location>
</feature>
<dbReference type="PATRIC" id="fig|128780.6.peg.1003"/>
<protein>
    <submittedName>
        <fullName evidence="3">Lysogenic conversion protein from Bacteriophage P2-EC53</fullName>
    </submittedName>
</protein>
<evidence type="ECO:0000313" key="4">
    <source>
        <dbReference type="Proteomes" id="UP000061010"/>
    </source>
</evidence>
<feature type="transmembrane region" description="Helical" evidence="2">
    <location>
        <begin position="6"/>
        <end position="30"/>
    </location>
</feature>
<evidence type="ECO:0000313" key="3">
    <source>
        <dbReference type="EMBL" id="ALJ27418.1"/>
    </source>
</evidence>
<dbReference type="KEGG" id="sacz:AOT14_10040"/>
<dbReference type="OrthoDB" id="9814500at2"/>
<feature type="compositionally biased region" description="Basic and acidic residues" evidence="1">
    <location>
        <begin position="198"/>
        <end position="231"/>
    </location>
</feature>
<dbReference type="EMBL" id="CP012900">
    <property type="protein sequence ID" value="ALJ27418.1"/>
    <property type="molecule type" value="Genomic_DNA"/>
</dbReference>
<dbReference type="AlphaFoldDB" id="A0A0S1AXF0"/>
<organism evidence="3 4">
    <name type="scientific">Stenotrophomonas acidaminiphila</name>
    <dbReference type="NCBI Taxonomy" id="128780"/>
    <lineage>
        <taxon>Bacteria</taxon>
        <taxon>Pseudomonadati</taxon>
        <taxon>Pseudomonadota</taxon>
        <taxon>Gammaproteobacteria</taxon>
        <taxon>Lysobacterales</taxon>
        <taxon>Lysobacteraceae</taxon>
        <taxon>Stenotrophomonas</taxon>
    </lineage>
</organism>
<dbReference type="Proteomes" id="UP000061010">
    <property type="component" value="Chromosome"/>
</dbReference>
<name>A0A0S1AXF0_9GAMM</name>
<gene>
    <name evidence="3" type="ORF">AOT14_10040</name>
</gene>
<keyword evidence="4" id="KW-1185">Reference proteome</keyword>
<evidence type="ECO:0000256" key="2">
    <source>
        <dbReference type="SAM" id="Phobius"/>
    </source>
</evidence>
<keyword evidence="2" id="KW-0812">Transmembrane</keyword>
<sequence>MNTDQVISFVVAGTGALATVLTAVATYFLFRVTRVLAVETKHMAEASAQPHVVATLVPNRWSLTHFDLNVDNTGNATAYDIAIHFDPPLTNGEARSGDAIPLQRLSVLKPGQGLSSYLCEFAHLKGNVYQVEITWRKEANASEIQSNIYTLSMNDHSGVSRLGNDPLIQLASSLKHIDERLSRVLRGSVRLKVDSFSSDDRQAERDRDRRTIEEVRKKSFKDGNRSSEKSG</sequence>
<evidence type="ECO:0000256" key="1">
    <source>
        <dbReference type="SAM" id="MobiDB-lite"/>
    </source>
</evidence>
<accession>A0A0S1AXF0</accession>
<proteinExistence type="predicted"/>